<reference evidence="2" key="1">
    <citation type="submission" date="2019-02" db="EMBL/GenBank/DDBJ databases">
        <authorList>
            <person name="Gruber-Vodicka R. H."/>
            <person name="Seah K. B. B."/>
        </authorList>
    </citation>
    <scope>NUCLEOTIDE SEQUENCE</scope>
    <source>
        <strain evidence="2">BECK_BZ163</strain>
    </source>
</reference>
<name>A0A450RWY5_9GAMM</name>
<protein>
    <submittedName>
        <fullName evidence="2">Transposase DDE domain-containing protein</fullName>
    </submittedName>
</protein>
<dbReference type="AlphaFoldDB" id="A0A450RWY5"/>
<dbReference type="InterPro" id="IPR002559">
    <property type="entry name" value="Transposase_11"/>
</dbReference>
<dbReference type="InterPro" id="IPR012337">
    <property type="entry name" value="RNaseH-like_sf"/>
</dbReference>
<gene>
    <name evidence="2" type="ORF">BECKFM1743A_GA0114220_100117</name>
</gene>
<dbReference type="EMBL" id="CAADEZ010000011">
    <property type="protein sequence ID" value="VFJ43640.1"/>
    <property type="molecule type" value="Genomic_DNA"/>
</dbReference>
<evidence type="ECO:0000313" key="2">
    <source>
        <dbReference type="EMBL" id="VFJ43640.1"/>
    </source>
</evidence>
<dbReference type="GO" id="GO:0004803">
    <property type="term" value="F:transposase activity"/>
    <property type="evidence" value="ECO:0007669"/>
    <property type="project" value="InterPro"/>
</dbReference>
<organism evidence="2">
    <name type="scientific">Candidatus Kentrum sp. FM</name>
    <dbReference type="NCBI Taxonomy" id="2126340"/>
    <lineage>
        <taxon>Bacteria</taxon>
        <taxon>Pseudomonadati</taxon>
        <taxon>Pseudomonadota</taxon>
        <taxon>Gammaproteobacteria</taxon>
        <taxon>Candidatus Kentrum</taxon>
    </lineage>
</organism>
<evidence type="ECO:0000259" key="1">
    <source>
        <dbReference type="Pfam" id="PF01609"/>
    </source>
</evidence>
<feature type="domain" description="Transposase IS4-like" evidence="1">
    <location>
        <begin position="23"/>
        <end position="101"/>
    </location>
</feature>
<dbReference type="GO" id="GO:0003677">
    <property type="term" value="F:DNA binding"/>
    <property type="evidence" value="ECO:0007669"/>
    <property type="project" value="InterPro"/>
</dbReference>
<sequence length="192" mass="22589">MVVRYNPHGMSIYDSDQRKIEQARRKLRSDAKKDGYTPSKRALYLAGWVMIFSSVPPAVLPTDTIAALYRVRWQVELVIKRMKSLLDIDKLRAREGSALAELYLHGKLLYTWVLEKRARQRCGEDWNRLDQSRRATPWRIWKLLRQELAVAIDGVSHWDLSRWQDCLHVLQERPQRRKLQTLPNQANGLSNI</sequence>
<proteinExistence type="predicted"/>
<dbReference type="GO" id="GO:0006313">
    <property type="term" value="P:DNA transposition"/>
    <property type="evidence" value="ECO:0007669"/>
    <property type="project" value="InterPro"/>
</dbReference>
<accession>A0A450RWY5</accession>
<dbReference type="Pfam" id="PF01609">
    <property type="entry name" value="DDE_Tnp_1"/>
    <property type="match status" value="1"/>
</dbReference>
<dbReference type="SUPFAM" id="SSF53098">
    <property type="entry name" value="Ribonuclease H-like"/>
    <property type="match status" value="1"/>
</dbReference>